<feature type="binding site" evidence="1">
    <location>
        <position position="221"/>
    </location>
    <ligand>
        <name>Mg(2+)</name>
        <dbReference type="ChEBI" id="CHEBI:18420"/>
        <label>1</label>
    </ligand>
</feature>
<dbReference type="SUPFAM" id="SSF101478">
    <property type="entry name" value="ADP-ribosylglycohydrolase"/>
    <property type="match status" value="1"/>
</dbReference>
<sequence length="271" mass="30424">MIGIIAGDIIGSVYEYPFYKGTWEGEKPYQNFELFQPKSRFTDDTTMSLAIAEALLQEKSYEACLHSYGNQYWGVGYGGNFKKWLKTPLETIAPYDSFGNGSAMRVGAVAWAFDSEQKVLEEAKKTALPTHNHAEGIKGAQAVALAIYLARKGNSKEVIKARIQEEMGYDLERKLSDIRPSYTFDVTCQGSVSESILCFLESKNVEDSIRLAISLGGDTDTMAAIAGGIALAYYQELPKYIYENVEKYLDEQLWKVLKTFEATYQVYYSLL</sequence>
<dbReference type="PANTHER" id="PTHR16222">
    <property type="entry name" value="ADP-RIBOSYLGLYCOHYDROLASE"/>
    <property type="match status" value="1"/>
</dbReference>
<keyword evidence="1" id="KW-0479">Metal-binding</keyword>
<feature type="binding site" evidence="1">
    <location>
        <position position="44"/>
    </location>
    <ligand>
        <name>Mg(2+)</name>
        <dbReference type="ChEBI" id="CHEBI:18420"/>
        <label>1</label>
    </ligand>
</feature>
<dbReference type="InterPro" id="IPR005502">
    <property type="entry name" value="Ribosyl_crysJ1"/>
</dbReference>
<evidence type="ECO:0000313" key="2">
    <source>
        <dbReference type="EMBL" id="CAA6816183.1"/>
    </source>
</evidence>
<dbReference type="Gene3D" id="1.10.4080.10">
    <property type="entry name" value="ADP-ribosylation/Crystallin J1"/>
    <property type="match status" value="1"/>
</dbReference>
<feature type="binding site" evidence="1">
    <location>
        <position position="218"/>
    </location>
    <ligand>
        <name>Mg(2+)</name>
        <dbReference type="ChEBI" id="CHEBI:18420"/>
        <label>1</label>
    </ligand>
</feature>
<dbReference type="PANTHER" id="PTHR16222:SF12">
    <property type="entry name" value="ADP-RIBOSYLGLYCOHYDROLASE-RELATED"/>
    <property type="match status" value="1"/>
</dbReference>
<dbReference type="GO" id="GO:0046872">
    <property type="term" value="F:metal ion binding"/>
    <property type="evidence" value="ECO:0007669"/>
    <property type="project" value="UniProtKB-KW"/>
</dbReference>
<dbReference type="GO" id="GO:0016787">
    <property type="term" value="F:hydrolase activity"/>
    <property type="evidence" value="ECO:0007669"/>
    <property type="project" value="UniProtKB-KW"/>
</dbReference>
<protein>
    <submittedName>
        <fullName evidence="2">Hydrolase</fullName>
    </submittedName>
</protein>
<feature type="binding site" evidence="1">
    <location>
        <position position="42"/>
    </location>
    <ligand>
        <name>Mg(2+)</name>
        <dbReference type="ChEBI" id="CHEBI:18420"/>
        <label>1</label>
    </ligand>
</feature>
<accession>A0A6S6TKJ4</accession>
<gene>
    <name evidence="2" type="ORF">HELGO_WM16902</name>
</gene>
<proteinExistence type="predicted"/>
<dbReference type="InterPro" id="IPR050792">
    <property type="entry name" value="ADP-ribosylglycohydrolase"/>
</dbReference>
<name>A0A6S6TKJ4_9BACT</name>
<evidence type="ECO:0000256" key="1">
    <source>
        <dbReference type="PIRSR" id="PIRSR605502-1"/>
    </source>
</evidence>
<dbReference type="AlphaFoldDB" id="A0A6S6TKJ4"/>
<reference evidence="2" key="1">
    <citation type="submission" date="2020-01" db="EMBL/GenBank/DDBJ databases">
        <authorList>
            <person name="Meier V. D."/>
            <person name="Meier V D."/>
        </authorList>
    </citation>
    <scope>NUCLEOTIDE SEQUENCE</scope>
    <source>
        <strain evidence="2">HLG_WM_MAG_10</strain>
    </source>
</reference>
<keyword evidence="2" id="KW-0378">Hydrolase</keyword>
<keyword evidence="1" id="KW-0460">Magnesium</keyword>
<feature type="binding site" evidence="1">
    <location>
        <position position="43"/>
    </location>
    <ligand>
        <name>Mg(2+)</name>
        <dbReference type="ChEBI" id="CHEBI:18420"/>
        <label>1</label>
    </ligand>
</feature>
<feature type="binding site" evidence="1">
    <location>
        <position position="220"/>
    </location>
    <ligand>
        <name>Mg(2+)</name>
        <dbReference type="ChEBI" id="CHEBI:18420"/>
        <label>1</label>
    </ligand>
</feature>
<dbReference type="InterPro" id="IPR036705">
    <property type="entry name" value="Ribosyl_crysJ1_sf"/>
</dbReference>
<dbReference type="EMBL" id="CACVAQ010000235">
    <property type="protein sequence ID" value="CAA6816183.1"/>
    <property type="molecule type" value="Genomic_DNA"/>
</dbReference>
<organism evidence="2">
    <name type="scientific">uncultured Aureispira sp</name>
    <dbReference type="NCBI Taxonomy" id="1331704"/>
    <lineage>
        <taxon>Bacteria</taxon>
        <taxon>Pseudomonadati</taxon>
        <taxon>Bacteroidota</taxon>
        <taxon>Saprospiria</taxon>
        <taxon>Saprospirales</taxon>
        <taxon>Saprospiraceae</taxon>
        <taxon>Aureispira</taxon>
        <taxon>environmental samples</taxon>
    </lineage>
</organism>
<comment type="cofactor">
    <cofactor evidence="1">
        <name>Mg(2+)</name>
        <dbReference type="ChEBI" id="CHEBI:18420"/>
    </cofactor>
    <text evidence="1">Binds 2 magnesium ions per subunit.</text>
</comment>
<dbReference type="Pfam" id="PF03747">
    <property type="entry name" value="ADP_ribosyl_GH"/>
    <property type="match status" value="1"/>
</dbReference>